<comment type="caution">
    <text evidence="3">The sequence shown here is derived from an EMBL/GenBank/DDBJ whole genome shotgun (WGS) entry which is preliminary data.</text>
</comment>
<feature type="compositionally biased region" description="Basic and acidic residues" evidence="1">
    <location>
        <begin position="35"/>
        <end position="50"/>
    </location>
</feature>
<dbReference type="InterPro" id="IPR014004">
    <property type="entry name" value="Transpt-assoc_nodulatn_dom_bac"/>
</dbReference>
<accession>A0A316J5G8</accession>
<evidence type="ECO:0000313" key="3">
    <source>
        <dbReference type="EMBL" id="PWL16561.1"/>
    </source>
</evidence>
<name>A0A316J5G8_9HYPH</name>
<dbReference type="InterPro" id="IPR007055">
    <property type="entry name" value="BON_dom"/>
</dbReference>
<feature type="domain" description="BON" evidence="2">
    <location>
        <begin position="102"/>
        <end position="170"/>
    </location>
</feature>
<keyword evidence="4" id="KW-1185">Reference proteome</keyword>
<feature type="compositionally biased region" description="Polar residues" evidence="1">
    <location>
        <begin position="79"/>
        <end position="88"/>
    </location>
</feature>
<dbReference type="AlphaFoldDB" id="A0A316J5G8"/>
<organism evidence="3 4">
    <name type="scientific">Falsochrobactrum shanghaiense</name>
    <dbReference type="NCBI Taxonomy" id="2201899"/>
    <lineage>
        <taxon>Bacteria</taxon>
        <taxon>Pseudomonadati</taxon>
        <taxon>Pseudomonadota</taxon>
        <taxon>Alphaproteobacteria</taxon>
        <taxon>Hyphomicrobiales</taxon>
        <taxon>Brucellaceae</taxon>
        <taxon>Falsochrobactrum</taxon>
    </lineage>
</organism>
<dbReference type="RefSeq" id="WP_109707775.1">
    <property type="nucleotide sequence ID" value="NZ_QGDB01000008.1"/>
</dbReference>
<dbReference type="EMBL" id="QGDB01000008">
    <property type="protein sequence ID" value="PWL16561.1"/>
    <property type="molecule type" value="Genomic_DNA"/>
</dbReference>
<gene>
    <name evidence="3" type="ORF">DKP76_16415</name>
</gene>
<dbReference type="PROSITE" id="PS50914">
    <property type="entry name" value="BON"/>
    <property type="match status" value="1"/>
</dbReference>
<feature type="region of interest" description="Disordered" evidence="1">
    <location>
        <begin position="1"/>
        <end position="104"/>
    </location>
</feature>
<reference evidence="3 4" key="1">
    <citation type="submission" date="2018-05" db="EMBL/GenBank/DDBJ databases">
        <title>Comparative genomic sequence analysis between strain HN4 and CCM 8460T (Falsochrobactrum ovis) will provide more evidence to prove that HN4 is a new species of Falsochrobactrum.</title>
        <authorList>
            <person name="Lyu W."/>
            <person name="Sun L."/>
            <person name="Yao L."/>
        </authorList>
    </citation>
    <scope>NUCLEOTIDE SEQUENCE [LARGE SCALE GENOMIC DNA]</scope>
    <source>
        <strain evidence="3 4">HN4</strain>
    </source>
</reference>
<dbReference type="PANTHER" id="PTHR34606:SF15">
    <property type="entry name" value="BON DOMAIN-CONTAINING PROTEIN"/>
    <property type="match status" value="1"/>
</dbReference>
<evidence type="ECO:0000259" key="2">
    <source>
        <dbReference type="PROSITE" id="PS50914"/>
    </source>
</evidence>
<dbReference type="SMART" id="SM00749">
    <property type="entry name" value="BON"/>
    <property type="match status" value="1"/>
</dbReference>
<dbReference type="InterPro" id="IPR051686">
    <property type="entry name" value="Lipoprotein_DolP"/>
</dbReference>
<dbReference type="OrthoDB" id="680465at2"/>
<dbReference type="Proteomes" id="UP000245865">
    <property type="component" value="Unassembled WGS sequence"/>
</dbReference>
<feature type="compositionally biased region" description="Basic and acidic residues" evidence="1">
    <location>
        <begin position="62"/>
        <end position="75"/>
    </location>
</feature>
<dbReference type="Gene3D" id="3.30.1340.30">
    <property type="match status" value="1"/>
</dbReference>
<dbReference type="Pfam" id="PF04972">
    <property type="entry name" value="BON"/>
    <property type="match status" value="1"/>
</dbReference>
<evidence type="ECO:0000256" key="1">
    <source>
        <dbReference type="SAM" id="MobiDB-lite"/>
    </source>
</evidence>
<protein>
    <recommendedName>
        <fullName evidence="2">BON domain-containing protein</fullName>
    </recommendedName>
</protein>
<proteinExistence type="predicted"/>
<sequence length="171" mass="19652">MPGRYQREDRGDYYNEPYRNRGFEGSRGGYGGSDDYERYADEYQSRRRYDDDEDERYSYNSPRRDSFFKDERSSEGARSGTQRYSVSGGQHRGKGPKGYTRSDERIKEDVCDALMDDADLDASDIEVSVKKGEVTLQGQVEKRSDKRRAEECAEACLGVSDVQNNIKIRSA</sequence>
<feature type="compositionally biased region" description="Basic and acidic residues" evidence="1">
    <location>
        <begin position="1"/>
        <end position="24"/>
    </location>
</feature>
<dbReference type="PANTHER" id="PTHR34606">
    <property type="entry name" value="BON DOMAIN-CONTAINING PROTEIN"/>
    <property type="match status" value="1"/>
</dbReference>
<evidence type="ECO:0000313" key="4">
    <source>
        <dbReference type="Proteomes" id="UP000245865"/>
    </source>
</evidence>